<protein>
    <recommendedName>
        <fullName evidence="9 10">Ribokinase</fullName>
        <shortName evidence="9">RK</shortName>
        <ecNumber evidence="9 10">2.7.1.15</ecNumber>
    </recommendedName>
</protein>
<feature type="binding site" evidence="9">
    <location>
        <position position="139"/>
    </location>
    <ligand>
        <name>substrate</name>
    </ligand>
</feature>
<feature type="binding site" evidence="9">
    <location>
        <position position="251"/>
    </location>
    <ligand>
        <name>substrate</name>
    </ligand>
</feature>
<dbReference type="AlphaFoldDB" id="A0A3Q8S9P3"/>
<reference evidence="12 13" key="1">
    <citation type="submission" date="2018-11" db="EMBL/GenBank/DDBJ databases">
        <title>Genome sequencing of Paenibacillus lentus DSM25539(T).</title>
        <authorList>
            <person name="Kook J.-K."/>
            <person name="Park S.-N."/>
            <person name="Lim Y.K."/>
        </authorList>
    </citation>
    <scope>NUCLEOTIDE SEQUENCE [LARGE SCALE GENOMIC DNA]</scope>
    <source>
        <strain evidence="12 13">DSM 25539</strain>
    </source>
</reference>
<feature type="binding site" evidence="9">
    <location>
        <position position="281"/>
    </location>
    <ligand>
        <name>K(+)</name>
        <dbReference type="ChEBI" id="CHEBI:29103"/>
    </ligand>
</feature>
<feature type="binding site" evidence="9">
    <location>
        <begin position="219"/>
        <end position="224"/>
    </location>
    <ligand>
        <name>ATP</name>
        <dbReference type="ChEBI" id="CHEBI:30616"/>
    </ligand>
</feature>
<keyword evidence="7 9" id="KW-0630">Potassium</keyword>
<dbReference type="GO" id="GO:0005524">
    <property type="term" value="F:ATP binding"/>
    <property type="evidence" value="ECO:0007669"/>
    <property type="project" value="UniProtKB-UniRule"/>
</dbReference>
<dbReference type="EC" id="2.7.1.15" evidence="9 10"/>
<feature type="binding site" evidence="9">
    <location>
        <position position="247"/>
    </location>
    <ligand>
        <name>K(+)</name>
        <dbReference type="ChEBI" id="CHEBI:29103"/>
    </ligand>
</feature>
<dbReference type="Pfam" id="PF00294">
    <property type="entry name" value="PfkB"/>
    <property type="match status" value="1"/>
</dbReference>
<keyword evidence="2 9" id="KW-0479">Metal-binding</keyword>
<dbReference type="Proteomes" id="UP000273145">
    <property type="component" value="Chromosome"/>
</dbReference>
<comment type="subunit">
    <text evidence="9">Homodimer.</text>
</comment>
<evidence type="ECO:0000259" key="11">
    <source>
        <dbReference type="Pfam" id="PF00294"/>
    </source>
</evidence>
<evidence type="ECO:0000256" key="1">
    <source>
        <dbReference type="ARBA" id="ARBA00022679"/>
    </source>
</evidence>
<dbReference type="GO" id="GO:0019303">
    <property type="term" value="P:D-ribose catabolic process"/>
    <property type="evidence" value="ECO:0007669"/>
    <property type="project" value="UniProtKB-UniRule"/>
</dbReference>
<keyword evidence="3 9" id="KW-0547">Nucleotide-binding</keyword>
<evidence type="ECO:0000256" key="5">
    <source>
        <dbReference type="ARBA" id="ARBA00022840"/>
    </source>
</evidence>
<evidence type="ECO:0000256" key="6">
    <source>
        <dbReference type="ARBA" id="ARBA00022842"/>
    </source>
</evidence>
<dbReference type="NCBIfam" id="TIGR02152">
    <property type="entry name" value="D_ribokin_bact"/>
    <property type="match status" value="1"/>
</dbReference>
<sequence length="301" mass="32882">MKKIVVLGSLNIDMVLTTERLPLIGETIHGEHIHYMMGGKGANQAVAASRMGIQTSLVGCVGNDTFGEKILKHLSEENLDVSSVKREEGIFTGIATVFKVSQDNAIVVIPGANDCCDKRVVDEHIDIIKQADVLLTQLEIPMETVEYALQKAKEFGLQTILNPAPYKELAPELFEYVDYLTPNETEFESMVGKKFENSEDFEMEMLQWSNKNKVNLIVTRGSRGSSYIEAGEVHTVPCIKVDVVDTTGAGDTFNGILAYAIAEKMSLREAVTMAGTGASLSITALGAQTGMPSLEKLKQYL</sequence>
<dbReference type="InterPro" id="IPR011877">
    <property type="entry name" value="Ribokinase"/>
</dbReference>
<dbReference type="EMBL" id="CP034248">
    <property type="protein sequence ID" value="AZK45661.1"/>
    <property type="molecule type" value="Genomic_DNA"/>
</dbReference>
<keyword evidence="8 9" id="KW-0119">Carbohydrate metabolism</keyword>
<comment type="similarity">
    <text evidence="9">Belongs to the carbohydrate kinase PfkB family. Ribokinase subfamily.</text>
</comment>
<keyword evidence="4 9" id="KW-0418">Kinase</keyword>
<evidence type="ECO:0000256" key="2">
    <source>
        <dbReference type="ARBA" id="ARBA00022723"/>
    </source>
</evidence>
<proteinExistence type="inferred from homology"/>
<evidence type="ECO:0000256" key="7">
    <source>
        <dbReference type="ARBA" id="ARBA00022958"/>
    </source>
</evidence>
<gene>
    <name evidence="9 12" type="primary">rbsK</name>
    <name evidence="12" type="ORF">EIM92_05120</name>
</gene>
<feature type="binding site" evidence="9">
    <location>
        <position position="286"/>
    </location>
    <ligand>
        <name>K(+)</name>
        <dbReference type="ChEBI" id="CHEBI:29103"/>
    </ligand>
</feature>
<evidence type="ECO:0000313" key="13">
    <source>
        <dbReference type="Proteomes" id="UP000273145"/>
    </source>
</evidence>
<comment type="caution">
    <text evidence="9">Lacks conserved residue(s) required for the propagation of feature annotation.</text>
</comment>
<comment type="pathway">
    <text evidence="9">Carbohydrate metabolism; D-ribose degradation; D-ribose 5-phosphate from beta-D-ribopyranose: step 2/2.</text>
</comment>
<dbReference type="GO" id="GO:0004747">
    <property type="term" value="F:ribokinase activity"/>
    <property type="evidence" value="ECO:0007669"/>
    <property type="project" value="UniProtKB-UniRule"/>
</dbReference>
<evidence type="ECO:0000256" key="8">
    <source>
        <dbReference type="ARBA" id="ARBA00023277"/>
    </source>
</evidence>
<feature type="binding site" evidence="9">
    <location>
        <begin position="39"/>
        <end position="43"/>
    </location>
    <ligand>
        <name>substrate</name>
    </ligand>
</feature>
<dbReference type="CDD" id="cd01174">
    <property type="entry name" value="ribokinase"/>
    <property type="match status" value="1"/>
</dbReference>
<dbReference type="HAMAP" id="MF_01987">
    <property type="entry name" value="Ribokinase"/>
    <property type="match status" value="1"/>
</dbReference>
<evidence type="ECO:0000256" key="10">
    <source>
        <dbReference type="NCBIfam" id="TIGR02152"/>
    </source>
</evidence>
<organism evidence="12 13">
    <name type="scientific">Paenibacillus lentus</name>
    <dbReference type="NCBI Taxonomy" id="1338368"/>
    <lineage>
        <taxon>Bacteria</taxon>
        <taxon>Bacillati</taxon>
        <taxon>Bacillota</taxon>
        <taxon>Bacilli</taxon>
        <taxon>Bacillales</taxon>
        <taxon>Paenibacillaceae</taxon>
        <taxon>Paenibacillus</taxon>
    </lineage>
</organism>
<evidence type="ECO:0000313" key="12">
    <source>
        <dbReference type="EMBL" id="AZK45661.1"/>
    </source>
</evidence>
<comment type="catalytic activity">
    <reaction evidence="9">
        <text>D-ribose + ATP = D-ribose 5-phosphate + ADP + H(+)</text>
        <dbReference type="Rhea" id="RHEA:13697"/>
        <dbReference type="ChEBI" id="CHEBI:15378"/>
        <dbReference type="ChEBI" id="CHEBI:30616"/>
        <dbReference type="ChEBI" id="CHEBI:47013"/>
        <dbReference type="ChEBI" id="CHEBI:78346"/>
        <dbReference type="ChEBI" id="CHEBI:456216"/>
        <dbReference type="EC" id="2.7.1.15"/>
    </reaction>
</comment>
<dbReference type="InterPro" id="IPR002139">
    <property type="entry name" value="Ribo/fructo_kinase"/>
</dbReference>
<dbReference type="RefSeq" id="WP_125081759.1">
    <property type="nucleotide sequence ID" value="NZ_CP034248.1"/>
</dbReference>
<dbReference type="PRINTS" id="PR00990">
    <property type="entry name" value="RIBOKINASE"/>
</dbReference>
<name>A0A3Q8S9P3_9BACL</name>
<feature type="binding site" evidence="9">
    <location>
        <begin position="250"/>
        <end position="251"/>
    </location>
    <ligand>
        <name>ATP</name>
        <dbReference type="ChEBI" id="CHEBI:30616"/>
    </ligand>
</feature>
<comment type="subcellular location">
    <subcellularLocation>
        <location evidence="9">Cytoplasm</location>
    </subcellularLocation>
</comment>
<dbReference type="InterPro" id="IPR029056">
    <property type="entry name" value="Ribokinase-like"/>
</dbReference>
<feature type="binding site" evidence="9">
    <location>
        <position position="245"/>
    </location>
    <ligand>
        <name>K(+)</name>
        <dbReference type="ChEBI" id="CHEBI:29103"/>
    </ligand>
</feature>
<evidence type="ECO:0000256" key="9">
    <source>
        <dbReference type="HAMAP-Rule" id="MF_01987"/>
    </source>
</evidence>
<keyword evidence="6 9" id="KW-0460">Magnesium</keyword>
<dbReference type="PANTHER" id="PTHR10584:SF166">
    <property type="entry name" value="RIBOKINASE"/>
    <property type="match status" value="1"/>
</dbReference>
<dbReference type="PANTHER" id="PTHR10584">
    <property type="entry name" value="SUGAR KINASE"/>
    <property type="match status" value="1"/>
</dbReference>
<feature type="domain" description="Carbohydrate kinase PfkB" evidence="11">
    <location>
        <begin position="1"/>
        <end position="293"/>
    </location>
</feature>
<feature type="binding site" evidence="9">
    <location>
        <position position="284"/>
    </location>
    <ligand>
        <name>K(+)</name>
        <dbReference type="ChEBI" id="CHEBI:29103"/>
    </ligand>
</feature>
<dbReference type="OrthoDB" id="9775849at2"/>
<dbReference type="UniPathway" id="UPA00916">
    <property type="reaction ID" value="UER00889"/>
</dbReference>
<comment type="cofactor">
    <cofactor evidence="9">
        <name>Mg(2+)</name>
        <dbReference type="ChEBI" id="CHEBI:18420"/>
    </cofactor>
    <text evidence="9">Requires a divalent cation, most likely magnesium in vivo, as an electrophilic catalyst to aid phosphoryl group transfer. It is the chelate of the metal and the nucleotide that is the actual substrate.</text>
</comment>
<feature type="active site" description="Proton acceptor" evidence="9">
    <location>
        <position position="251"/>
    </location>
</feature>
<feature type="binding site" evidence="9">
    <location>
        <begin position="11"/>
        <end position="13"/>
    </location>
    <ligand>
        <name>substrate</name>
    </ligand>
</feature>
<evidence type="ECO:0000256" key="3">
    <source>
        <dbReference type="ARBA" id="ARBA00022741"/>
    </source>
</evidence>
<dbReference type="InterPro" id="IPR011611">
    <property type="entry name" value="PfkB_dom"/>
</dbReference>
<dbReference type="SUPFAM" id="SSF53613">
    <property type="entry name" value="Ribokinase-like"/>
    <property type="match status" value="1"/>
</dbReference>
<feature type="binding site" evidence="9">
    <location>
        <position position="183"/>
    </location>
    <ligand>
        <name>ATP</name>
        <dbReference type="ChEBI" id="CHEBI:30616"/>
    </ligand>
</feature>
<keyword evidence="1 9" id="KW-0808">Transferase</keyword>
<dbReference type="Gene3D" id="3.40.1190.20">
    <property type="match status" value="1"/>
</dbReference>
<dbReference type="GO" id="GO:0046872">
    <property type="term" value="F:metal ion binding"/>
    <property type="evidence" value="ECO:0007669"/>
    <property type="project" value="UniProtKB-KW"/>
</dbReference>
<dbReference type="GO" id="GO:0005829">
    <property type="term" value="C:cytosol"/>
    <property type="evidence" value="ECO:0007669"/>
    <property type="project" value="TreeGrafter"/>
</dbReference>
<accession>A0A3Q8S9P3</accession>
<dbReference type="KEGG" id="plen:EIM92_05120"/>
<keyword evidence="5 9" id="KW-0067">ATP-binding</keyword>
<comment type="function">
    <text evidence="9">Catalyzes the phosphorylation of ribose at O-5 in a reaction requiring ATP and magnesium. The resulting D-ribose-5-phosphate can then be used either for sythesis of nucleotides, histidine, and tryptophan, or as a component of the pentose phosphate pathway.</text>
</comment>
<comment type="activity regulation">
    <text evidence="9">Activated by a monovalent cation that binds near, but not in, the active site. The most likely occupant of the site in vivo is potassium. Ion binding induces a conformational change that may alter substrate affinity.</text>
</comment>
<keyword evidence="9" id="KW-0963">Cytoplasm</keyword>
<evidence type="ECO:0000256" key="4">
    <source>
        <dbReference type="ARBA" id="ARBA00022777"/>
    </source>
</evidence>
<keyword evidence="13" id="KW-1185">Reference proteome</keyword>